<comment type="similarity">
    <text evidence="3">Belongs to the GRAS family.</text>
</comment>
<feature type="region of interest" description="SAW" evidence="3">
    <location>
        <begin position="363"/>
        <end position="438"/>
    </location>
</feature>
<evidence type="ECO:0000256" key="3">
    <source>
        <dbReference type="PROSITE-ProRule" id="PRU01191"/>
    </source>
</evidence>
<proteinExistence type="inferred from homology"/>
<sequence length="439" mass="49964">MADPRSIHNILHRPELGLSLRSPKPEITLSLALSPSPAVSTPEEGLKPEERGICLIQLLLICAKHASSGNVHRADECLRQISQLASISGDSMQRLATRFASALAVRLVKRWPGLYKALNLTHQWPKQELVRAKPLLSQAFPYLVFAYAIITRTLLQTMAEERMIHIVDLGSSDAKFWVPLLRSFSRLPNQTPHLKITCVNNDKIALENLGRRLVKEAESLNMPFQFNPINTRLTEQTIDMLRVRTGEALAFISVLKLHELLAEDDRVVAHFGGRNNNIHNAIIKDCRQMDQFLSSLHSMSPKVLFLVEQEADHNQTRLVDRFVEGLHYYSAVFDSIDATLAAAGEERVDLEEMFGREIENIVACEGVEREERHERYGRWMVRFGQVGFKPVRMWSDAMEDAKKMVETCGREGYKIVDERASLMICWHDRPLYAVSAWTC</sequence>
<evidence type="ECO:0000256" key="2">
    <source>
        <dbReference type="ARBA" id="ARBA00023163"/>
    </source>
</evidence>
<evidence type="ECO:0000313" key="5">
    <source>
        <dbReference type="Proteomes" id="UP001054252"/>
    </source>
</evidence>
<accession>A0AAV5I8G8</accession>
<comment type="caution">
    <text evidence="3">Lacks conserved residue(s) required for the propagation of feature annotation.</text>
</comment>
<keyword evidence="2" id="KW-0804">Transcription</keyword>
<keyword evidence="5" id="KW-1185">Reference proteome</keyword>
<dbReference type="InterPro" id="IPR005202">
    <property type="entry name" value="TF_GRAS"/>
</dbReference>
<dbReference type="AlphaFoldDB" id="A0AAV5I8G8"/>
<feature type="short sequence motif" description="LXXLL motif" evidence="3">
    <location>
        <begin position="257"/>
        <end position="261"/>
    </location>
</feature>
<evidence type="ECO:0000313" key="4">
    <source>
        <dbReference type="EMBL" id="GKU97417.1"/>
    </source>
</evidence>
<dbReference type="PROSITE" id="PS50985">
    <property type="entry name" value="GRAS"/>
    <property type="match status" value="1"/>
</dbReference>
<evidence type="ECO:0000256" key="1">
    <source>
        <dbReference type="ARBA" id="ARBA00023015"/>
    </source>
</evidence>
<dbReference type="EMBL" id="BPVZ01000011">
    <property type="protein sequence ID" value="GKU97417.1"/>
    <property type="molecule type" value="Genomic_DNA"/>
</dbReference>
<dbReference type="Proteomes" id="UP001054252">
    <property type="component" value="Unassembled WGS sequence"/>
</dbReference>
<feature type="short sequence motif" description="VHIID" evidence="3">
    <location>
        <begin position="164"/>
        <end position="168"/>
    </location>
</feature>
<protein>
    <recommendedName>
        <fullName evidence="6">Scarecrow-like protein 3</fullName>
    </recommendedName>
</protein>
<evidence type="ECO:0008006" key="6">
    <source>
        <dbReference type="Google" id="ProtNLM"/>
    </source>
</evidence>
<keyword evidence="1" id="KW-0805">Transcription regulation</keyword>
<comment type="caution">
    <text evidence="4">The sequence shown here is derived from an EMBL/GenBank/DDBJ whole genome shotgun (WGS) entry which is preliminary data.</text>
</comment>
<reference evidence="4 5" key="1">
    <citation type="journal article" date="2021" name="Commun. Biol.">
        <title>The genome of Shorea leprosula (Dipterocarpaceae) highlights the ecological relevance of drought in aseasonal tropical rainforests.</title>
        <authorList>
            <person name="Ng K.K.S."/>
            <person name="Kobayashi M.J."/>
            <person name="Fawcett J.A."/>
            <person name="Hatakeyama M."/>
            <person name="Paape T."/>
            <person name="Ng C.H."/>
            <person name="Ang C.C."/>
            <person name="Tnah L.H."/>
            <person name="Lee C.T."/>
            <person name="Nishiyama T."/>
            <person name="Sese J."/>
            <person name="O'Brien M.J."/>
            <person name="Copetti D."/>
            <person name="Mohd Noor M.I."/>
            <person name="Ong R.C."/>
            <person name="Putra M."/>
            <person name="Sireger I.Z."/>
            <person name="Indrioko S."/>
            <person name="Kosugi Y."/>
            <person name="Izuno A."/>
            <person name="Isagi Y."/>
            <person name="Lee S.L."/>
            <person name="Shimizu K.K."/>
        </authorList>
    </citation>
    <scope>NUCLEOTIDE SEQUENCE [LARGE SCALE GENOMIC DNA]</scope>
    <source>
        <strain evidence="4">214</strain>
    </source>
</reference>
<organism evidence="4 5">
    <name type="scientific">Rubroshorea leprosula</name>
    <dbReference type="NCBI Taxonomy" id="152421"/>
    <lineage>
        <taxon>Eukaryota</taxon>
        <taxon>Viridiplantae</taxon>
        <taxon>Streptophyta</taxon>
        <taxon>Embryophyta</taxon>
        <taxon>Tracheophyta</taxon>
        <taxon>Spermatophyta</taxon>
        <taxon>Magnoliopsida</taxon>
        <taxon>eudicotyledons</taxon>
        <taxon>Gunneridae</taxon>
        <taxon>Pentapetalae</taxon>
        <taxon>rosids</taxon>
        <taxon>malvids</taxon>
        <taxon>Malvales</taxon>
        <taxon>Dipterocarpaceae</taxon>
        <taxon>Rubroshorea</taxon>
    </lineage>
</organism>
<feature type="region of interest" description="VHIID" evidence="3">
    <location>
        <begin position="133"/>
        <end position="198"/>
    </location>
</feature>
<gene>
    <name evidence="4" type="ORF">SLEP1_g10565</name>
</gene>
<name>A0AAV5I8G8_9ROSI</name>
<dbReference type="Pfam" id="PF03514">
    <property type="entry name" value="GRAS"/>
    <property type="match status" value="1"/>
</dbReference>
<dbReference type="PANTHER" id="PTHR31636">
    <property type="entry name" value="OSJNBA0084A10.13 PROTEIN-RELATED"/>
    <property type="match status" value="1"/>
</dbReference>